<gene>
    <name evidence="2" type="ordered locus">MCRO_0424</name>
</gene>
<dbReference type="STRING" id="512564.MCRO_0424"/>
<dbReference type="NCBIfam" id="NF045994">
    <property type="entry name" value="MAG4530_fam"/>
    <property type="match status" value="1"/>
</dbReference>
<evidence type="ECO:0000313" key="3">
    <source>
        <dbReference type="Proteomes" id="UP000001845"/>
    </source>
</evidence>
<evidence type="ECO:0000256" key="1">
    <source>
        <dbReference type="SAM" id="Phobius"/>
    </source>
</evidence>
<dbReference type="HOGENOM" id="CLU_616515_0_0_14"/>
<sequence>MDINKKIKLCEKIHNKKKWYIHILLIFDLIYLSIFSYFIYLIIQERINPDIKKVIEDSKELFQIIIGLIILFIPAAWFFMYYVLTLSISNNYWFNLYRSLKKLNLYFFFTFKFNNISKKISIDEFNSNEVGFFKFMSNNQNKYALQGSASIKYRYNDFYRDVNDFDFLATTQKQIDLKNLSYENLNIESNYLNLGKGKYYNKSVELINVKIIPQKSIYLKDGVMIPNLYWMFAMKYSQIFKLIQSYNIKDTIPNYDNKLNNSLKDLAFLLTKKNIFSKKMFCKELELLITTNYFLSLVIKEKKVIDLSDEDQQQNLINFIKTFNFNDSNLIEVKLWLSEINNIIFNNKRLMIISKYMNSNTTNMSNLLTRLDNEKIITNVDNYEKIKVKINTQRFLSNYQEIDFNYHKDNLYKFLSSFEHLDTKNNESEIDIRLILIYDLIKELNKNE</sequence>
<feature type="transmembrane region" description="Helical" evidence="1">
    <location>
        <begin position="63"/>
        <end position="84"/>
    </location>
</feature>
<reference key="2">
    <citation type="submission" date="2010-03" db="EMBL/GenBank/DDBJ databases">
        <authorList>
            <person name="Ma Z."/>
            <person name="Wang X."/>
            <person name="Liu H."/>
        </authorList>
    </citation>
    <scope>NUCLEOTIDE SEQUENCE</scope>
    <source>
        <strain>MP145</strain>
    </source>
</reference>
<dbReference type="KEGG" id="mcd:MCRO_0424"/>
<proteinExistence type="predicted"/>
<organism evidence="2 3">
    <name type="scientific">Mycoplasma crocodyli (strain ATCC 51981 / MP145)</name>
    <dbReference type="NCBI Taxonomy" id="512564"/>
    <lineage>
        <taxon>Bacteria</taxon>
        <taxon>Bacillati</taxon>
        <taxon>Mycoplasmatota</taxon>
        <taxon>Mollicutes</taxon>
        <taxon>Mycoplasmataceae</taxon>
        <taxon>Mycoplasma</taxon>
    </lineage>
</organism>
<evidence type="ECO:0000313" key="2">
    <source>
        <dbReference type="EMBL" id="ADE19487.1"/>
    </source>
</evidence>
<reference evidence="3" key="1">
    <citation type="submission" date="2010-03" db="EMBL/GenBank/DDBJ databases">
        <title>The complete genome of Mycoplasma crocodyli MP145.</title>
        <authorList>
            <person name="Glass J.I."/>
            <person name="Durkin A.S."/>
            <person name="Hostetler J."/>
            <person name="Jackson J."/>
            <person name="Johnson J."/>
            <person name="May M.A."/>
            <person name="Paralanov V."/>
            <person name="Radune D."/>
            <person name="Szczypinski B."/>
            <person name="Brown D.R."/>
        </authorList>
    </citation>
    <scope>NUCLEOTIDE SEQUENCE [LARGE SCALE GENOMIC DNA]</scope>
    <source>
        <strain evidence="3">ATCC 51981 / MP145</strain>
    </source>
</reference>
<keyword evidence="1" id="KW-0472">Membrane</keyword>
<keyword evidence="1" id="KW-1133">Transmembrane helix</keyword>
<dbReference type="AlphaFoldDB" id="D5E5L1"/>
<dbReference type="eggNOG" id="ENOG5030MS9">
    <property type="taxonomic scope" value="Bacteria"/>
</dbReference>
<accession>D5E5L1</accession>
<dbReference type="EMBL" id="CP001991">
    <property type="protein sequence ID" value="ADE19487.1"/>
    <property type="molecule type" value="Genomic_DNA"/>
</dbReference>
<protein>
    <submittedName>
        <fullName evidence="2">Uncharacterized protein</fullName>
    </submittedName>
</protein>
<name>D5E5L1_MYCCM</name>
<reference evidence="2 3" key="3">
    <citation type="journal article" date="2011" name="J. Bacteriol.">
        <title>Genome sequences of Mycoplasma alligatoris A21JP2T and Mycoplasma crocodyli MP145T.</title>
        <authorList>
            <person name="Brown D.R."/>
            <person name="Farmerie W.G."/>
            <person name="May M."/>
            <person name="Benders G.A."/>
            <person name="Durkin A.S."/>
            <person name="Hlavinka K."/>
            <person name="Hostetler J."/>
            <person name="Jackson J."/>
            <person name="Johnson J."/>
            <person name="Miller R.H."/>
            <person name="Paralanov V."/>
            <person name="Radune D."/>
            <person name="Szczypinski B."/>
            <person name="Glass J.I."/>
        </authorList>
    </citation>
    <scope>NUCLEOTIDE SEQUENCE [LARGE SCALE GENOMIC DNA]</scope>
    <source>
        <strain evidence="3">ATCC 51981 / MP145</strain>
    </source>
</reference>
<keyword evidence="3" id="KW-1185">Reference proteome</keyword>
<dbReference type="Proteomes" id="UP000001845">
    <property type="component" value="Chromosome"/>
</dbReference>
<keyword evidence="1" id="KW-0812">Transmembrane</keyword>
<feature type="transmembrane region" description="Helical" evidence="1">
    <location>
        <begin position="20"/>
        <end position="43"/>
    </location>
</feature>